<accession>A0A9P5TFM8</accession>
<dbReference type="InterPro" id="IPR032675">
    <property type="entry name" value="LRR_dom_sf"/>
</dbReference>
<dbReference type="Gene3D" id="3.80.10.10">
    <property type="entry name" value="Ribonuclease Inhibitor"/>
    <property type="match status" value="1"/>
</dbReference>
<dbReference type="AlphaFoldDB" id="A0A9P5TFM8"/>
<comment type="caution">
    <text evidence="1">The sequence shown here is derived from an EMBL/GenBank/DDBJ whole genome shotgun (WGS) entry which is preliminary data.</text>
</comment>
<name>A0A9P5TFM8_GYMJU</name>
<proteinExistence type="predicted"/>
<dbReference type="EMBL" id="JADNYJ010000206">
    <property type="protein sequence ID" value="KAF8874866.1"/>
    <property type="molecule type" value="Genomic_DNA"/>
</dbReference>
<keyword evidence="2" id="KW-1185">Reference proteome</keyword>
<evidence type="ECO:0000313" key="1">
    <source>
        <dbReference type="EMBL" id="KAF8874866.1"/>
    </source>
</evidence>
<reference evidence="1" key="1">
    <citation type="submission" date="2020-11" db="EMBL/GenBank/DDBJ databases">
        <authorList>
            <consortium name="DOE Joint Genome Institute"/>
            <person name="Ahrendt S."/>
            <person name="Riley R."/>
            <person name="Andreopoulos W."/>
            <person name="LaButti K."/>
            <person name="Pangilinan J."/>
            <person name="Ruiz-duenas F.J."/>
            <person name="Barrasa J.M."/>
            <person name="Sanchez-Garcia M."/>
            <person name="Camarero S."/>
            <person name="Miyauchi S."/>
            <person name="Serrano A."/>
            <person name="Linde D."/>
            <person name="Babiker R."/>
            <person name="Drula E."/>
            <person name="Ayuso-Fernandez I."/>
            <person name="Pacheco R."/>
            <person name="Padilla G."/>
            <person name="Ferreira P."/>
            <person name="Barriuso J."/>
            <person name="Kellner H."/>
            <person name="Castanera R."/>
            <person name="Alfaro M."/>
            <person name="Ramirez L."/>
            <person name="Pisabarro A.G."/>
            <person name="Kuo A."/>
            <person name="Tritt A."/>
            <person name="Lipzen A."/>
            <person name="He G."/>
            <person name="Yan M."/>
            <person name="Ng V."/>
            <person name="Cullen D."/>
            <person name="Martin F."/>
            <person name="Rosso M.-N."/>
            <person name="Henrissat B."/>
            <person name="Hibbett D."/>
            <person name="Martinez A.T."/>
            <person name="Grigoriev I.V."/>
        </authorList>
    </citation>
    <scope>NUCLEOTIDE SEQUENCE</scope>
    <source>
        <strain evidence="1">AH 44721</strain>
    </source>
</reference>
<sequence>MTFWGKNLTGTYSDNIWTTIRDYTQLSKLKVVDLGRRDAFYPYPHPIFGSSFYYSPVDLAEGTGTGINGGTNDDEGVLLPGRVKTDRLRQLLHSYQNLEWLSLSIFDGKFLGFWGNPFTDISSILSAVIWPRLHTISLHDILVRSDIMANFLLRHPGITSLSAFLSLSEEDLPPAPFSLDSLQPNPSTIRKLHYIEQCDWSTINDEEDRDLSMLDDLWGVPENLRRNNCGQDGGHNWVPLVDMHNLRSLAVRSVRRFKQLEEVAELMPDLQRLTIRRYAISISGAHPGNLSPIQYN</sequence>
<organism evidence="1 2">
    <name type="scientific">Gymnopilus junonius</name>
    <name type="common">Spectacular rustgill mushroom</name>
    <name type="synonym">Gymnopilus spectabilis subsp. junonius</name>
    <dbReference type="NCBI Taxonomy" id="109634"/>
    <lineage>
        <taxon>Eukaryota</taxon>
        <taxon>Fungi</taxon>
        <taxon>Dikarya</taxon>
        <taxon>Basidiomycota</taxon>
        <taxon>Agaricomycotina</taxon>
        <taxon>Agaricomycetes</taxon>
        <taxon>Agaricomycetidae</taxon>
        <taxon>Agaricales</taxon>
        <taxon>Agaricineae</taxon>
        <taxon>Hymenogastraceae</taxon>
        <taxon>Gymnopilus</taxon>
    </lineage>
</organism>
<protein>
    <submittedName>
        <fullName evidence="1">Uncharacterized protein</fullName>
    </submittedName>
</protein>
<gene>
    <name evidence="1" type="ORF">CPB84DRAFT_1752841</name>
</gene>
<dbReference type="Proteomes" id="UP000724874">
    <property type="component" value="Unassembled WGS sequence"/>
</dbReference>
<evidence type="ECO:0000313" key="2">
    <source>
        <dbReference type="Proteomes" id="UP000724874"/>
    </source>
</evidence>
<dbReference type="SUPFAM" id="SSF52047">
    <property type="entry name" value="RNI-like"/>
    <property type="match status" value="1"/>
</dbReference>